<gene>
    <name evidence="6" type="ordered locus">Spirs_2257</name>
</gene>
<dbReference type="PROSITE" id="PS51071">
    <property type="entry name" value="HTH_RPIR"/>
    <property type="match status" value="1"/>
</dbReference>
<dbReference type="RefSeq" id="WP_013254835.1">
    <property type="nucleotide sequence ID" value="NC_014364.1"/>
</dbReference>
<accession>E1R745</accession>
<dbReference type="SUPFAM" id="SSF53697">
    <property type="entry name" value="SIS domain"/>
    <property type="match status" value="1"/>
</dbReference>
<dbReference type="InterPro" id="IPR047640">
    <property type="entry name" value="RpiR-like"/>
</dbReference>
<dbReference type="CDD" id="cd05013">
    <property type="entry name" value="SIS_RpiR"/>
    <property type="match status" value="1"/>
</dbReference>
<organism evidence="6 7">
    <name type="scientific">Sediminispirochaeta smaragdinae (strain DSM 11293 / JCM 15392 / SEBR 4228)</name>
    <name type="common">Spirochaeta smaragdinae</name>
    <dbReference type="NCBI Taxonomy" id="573413"/>
    <lineage>
        <taxon>Bacteria</taxon>
        <taxon>Pseudomonadati</taxon>
        <taxon>Spirochaetota</taxon>
        <taxon>Spirochaetia</taxon>
        <taxon>Spirochaetales</taxon>
        <taxon>Spirochaetaceae</taxon>
        <taxon>Sediminispirochaeta</taxon>
    </lineage>
</organism>
<dbReference type="STRING" id="573413.Spirs_2257"/>
<dbReference type="GO" id="GO:0097367">
    <property type="term" value="F:carbohydrate derivative binding"/>
    <property type="evidence" value="ECO:0007669"/>
    <property type="project" value="InterPro"/>
</dbReference>
<dbReference type="PROSITE" id="PS51464">
    <property type="entry name" value="SIS"/>
    <property type="match status" value="1"/>
</dbReference>
<evidence type="ECO:0000256" key="3">
    <source>
        <dbReference type="ARBA" id="ARBA00023163"/>
    </source>
</evidence>
<keyword evidence="2" id="KW-0238">DNA-binding</keyword>
<evidence type="ECO:0000256" key="1">
    <source>
        <dbReference type="ARBA" id="ARBA00023015"/>
    </source>
</evidence>
<protein>
    <submittedName>
        <fullName evidence="6">Transcriptional regulator, RpiR family</fullName>
    </submittedName>
</protein>
<dbReference type="InterPro" id="IPR036388">
    <property type="entry name" value="WH-like_DNA-bd_sf"/>
</dbReference>
<dbReference type="OrthoDB" id="3684496at2"/>
<dbReference type="InterPro" id="IPR000281">
    <property type="entry name" value="HTH_RpiR"/>
</dbReference>
<dbReference type="Gene3D" id="1.10.10.10">
    <property type="entry name" value="Winged helix-like DNA-binding domain superfamily/Winged helix DNA-binding domain"/>
    <property type="match status" value="1"/>
</dbReference>
<evidence type="ECO:0000256" key="2">
    <source>
        <dbReference type="ARBA" id="ARBA00023125"/>
    </source>
</evidence>
<dbReference type="GO" id="GO:0003677">
    <property type="term" value="F:DNA binding"/>
    <property type="evidence" value="ECO:0007669"/>
    <property type="project" value="UniProtKB-KW"/>
</dbReference>
<dbReference type="InterPro" id="IPR035472">
    <property type="entry name" value="RpiR-like_SIS"/>
</dbReference>
<dbReference type="Pfam" id="PF01380">
    <property type="entry name" value="SIS"/>
    <property type="match status" value="1"/>
</dbReference>
<sequence>MELCYKNDMLLWDKIETQSNVFSSTEQKLISYIKKNPQIIFKTITEVIEESGVGYGTIIRFCKKIGCSGFQDFKIRLATENNHVEQIKEGDNGSFLESYRKKVIKQLNSTVRNTDEAALLETAQHIIAARKIIVIGFGGSFPMAQDFVYRLLRLGFGNISLDADEHVQAYRVSLLSPEDLLVVFSFSGATKGILETVKLAKKAKARIVSFTNHIKSPLIELSDCSMITAIKIPALQAELSTRLPFYFLIEVLTTLLYENYPEVRKALELTYDAVADKQI</sequence>
<dbReference type="HOGENOM" id="CLU_055769_0_3_12"/>
<evidence type="ECO:0000259" key="4">
    <source>
        <dbReference type="PROSITE" id="PS51071"/>
    </source>
</evidence>
<dbReference type="eggNOG" id="COG1737">
    <property type="taxonomic scope" value="Bacteria"/>
</dbReference>
<dbReference type="KEGG" id="ssm:Spirs_2257"/>
<dbReference type="InterPro" id="IPR046348">
    <property type="entry name" value="SIS_dom_sf"/>
</dbReference>
<feature type="domain" description="SIS" evidence="5">
    <location>
        <begin position="122"/>
        <end position="279"/>
    </location>
</feature>
<feature type="domain" description="HTH rpiR-type" evidence="4">
    <location>
        <begin position="9"/>
        <end position="84"/>
    </location>
</feature>
<dbReference type="Proteomes" id="UP000002318">
    <property type="component" value="Chromosome"/>
</dbReference>
<dbReference type="Pfam" id="PF01418">
    <property type="entry name" value="HTH_6"/>
    <property type="match status" value="1"/>
</dbReference>
<name>E1R745_SEDSS</name>
<dbReference type="Gene3D" id="3.40.50.10490">
    <property type="entry name" value="Glucose-6-phosphate isomerase like protein, domain 1"/>
    <property type="match status" value="1"/>
</dbReference>
<dbReference type="GO" id="GO:0003700">
    <property type="term" value="F:DNA-binding transcription factor activity"/>
    <property type="evidence" value="ECO:0007669"/>
    <property type="project" value="InterPro"/>
</dbReference>
<dbReference type="EMBL" id="CP002116">
    <property type="protein sequence ID" value="ADK81372.1"/>
    <property type="molecule type" value="Genomic_DNA"/>
</dbReference>
<dbReference type="InterPro" id="IPR001347">
    <property type="entry name" value="SIS_dom"/>
</dbReference>
<evidence type="ECO:0000259" key="5">
    <source>
        <dbReference type="PROSITE" id="PS51464"/>
    </source>
</evidence>
<dbReference type="InterPro" id="IPR009057">
    <property type="entry name" value="Homeodomain-like_sf"/>
</dbReference>
<keyword evidence="7" id="KW-1185">Reference proteome</keyword>
<keyword evidence="1" id="KW-0805">Transcription regulation</keyword>
<dbReference type="SUPFAM" id="SSF46689">
    <property type="entry name" value="Homeodomain-like"/>
    <property type="match status" value="1"/>
</dbReference>
<dbReference type="PANTHER" id="PTHR30514">
    <property type="entry name" value="GLUCOKINASE"/>
    <property type="match status" value="1"/>
</dbReference>
<dbReference type="GO" id="GO:1901135">
    <property type="term" value="P:carbohydrate derivative metabolic process"/>
    <property type="evidence" value="ECO:0007669"/>
    <property type="project" value="InterPro"/>
</dbReference>
<evidence type="ECO:0000313" key="7">
    <source>
        <dbReference type="Proteomes" id="UP000002318"/>
    </source>
</evidence>
<keyword evidence="3" id="KW-0804">Transcription</keyword>
<proteinExistence type="predicted"/>
<dbReference type="PANTHER" id="PTHR30514:SF1">
    <property type="entry name" value="HTH-TYPE TRANSCRIPTIONAL REGULATOR HEXR-RELATED"/>
    <property type="match status" value="1"/>
</dbReference>
<reference evidence="6 7" key="1">
    <citation type="journal article" date="2010" name="Stand. Genomic Sci.">
        <title>Complete genome sequence of Spirochaeta smaragdinae type strain (SEBR 4228).</title>
        <authorList>
            <person name="Mavromatis K."/>
            <person name="Yasawong M."/>
            <person name="Chertkov O."/>
            <person name="Lapidus A."/>
            <person name="Lucas S."/>
            <person name="Nolan M."/>
            <person name="Del Rio T.G."/>
            <person name="Tice H."/>
            <person name="Cheng J.F."/>
            <person name="Pitluck S."/>
            <person name="Liolios K."/>
            <person name="Ivanova N."/>
            <person name="Tapia R."/>
            <person name="Han C."/>
            <person name="Bruce D."/>
            <person name="Goodwin L."/>
            <person name="Pati A."/>
            <person name="Chen A."/>
            <person name="Palaniappan K."/>
            <person name="Land M."/>
            <person name="Hauser L."/>
            <person name="Chang Y.J."/>
            <person name="Jeffries C.D."/>
            <person name="Detter J.C."/>
            <person name="Rohde M."/>
            <person name="Brambilla E."/>
            <person name="Spring S."/>
            <person name="Goker M."/>
            <person name="Sikorski J."/>
            <person name="Woyke T."/>
            <person name="Bristow J."/>
            <person name="Eisen J.A."/>
            <person name="Markowitz V."/>
            <person name="Hugenholtz P."/>
            <person name="Klenk H.P."/>
            <person name="Kyrpides N.C."/>
        </authorList>
    </citation>
    <scope>NUCLEOTIDE SEQUENCE [LARGE SCALE GENOMIC DNA]</scope>
    <source>
        <strain evidence="7">DSM 11293 / JCM 15392 / SEBR 4228</strain>
    </source>
</reference>
<evidence type="ECO:0000313" key="6">
    <source>
        <dbReference type="EMBL" id="ADK81372.1"/>
    </source>
</evidence>
<dbReference type="AlphaFoldDB" id="E1R745"/>